<organism evidence="1 2">
    <name type="scientific">Cytospora chrysosperma</name>
    <name type="common">Cytospora canker fungus</name>
    <name type="synonym">Sphaeria chrysosperma</name>
    <dbReference type="NCBI Taxonomy" id="252740"/>
    <lineage>
        <taxon>Eukaryota</taxon>
        <taxon>Fungi</taxon>
        <taxon>Dikarya</taxon>
        <taxon>Ascomycota</taxon>
        <taxon>Pezizomycotina</taxon>
        <taxon>Sordariomycetes</taxon>
        <taxon>Sordariomycetidae</taxon>
        <taxon>Diaporthales</taxon>
        <taxon>Cytosporaceae</taxon>
        <taxon>Cytospora</taxon>
    </lineage>
</organism>
<protein>
    <submittedName>
        <fullName evidence="1">Uncharacterized protein</fullName>
    </submittedName>
</protein>
<dbReference type="EMBL" id="LJZO01000061">
    <property type="protein sequence ID" value="ROV89008.1"/>
    <property type="molecule type" value="Genomic_DNA"/>
</dbReference>
<proteinExistence type="predicted"/>
<evidence type="ECO:0000313" key="2">
    <source>
        <dbReference type="Proteomes" id="UP000284375"/>
    </source>
</evidence>
<comment type="caution">
    <text evidence="1">The sequence shown here is derived from an EMBL/GenBank/DDBJ whole genome shotgun (WGS) entry which is preliminary data.</text>
</comment>
<name>A0A423VDE4_CYTCH</name>
<dbReference type="AlphaFoldDB" id="A0A423VDE4"/>
<accession>A0A423VDE4</accession>
<reference evidence="1 2" key="1">
    <citation type="submission" date="2015-09" db="EMBL/GenBank/DDBJ databases">
        <title>Host preference determinants of Valsa canker pathogens revealed by comparative genomics.</title>
        <authorList>
            <person name="Yin Z."/>
            <person name="Huang L."/>
        </authorList>
    </citation>
    <scope>NUCLEOTIDE SEQUENCE [LARGE SCALE GENOMIC DNA]</scope>
    <source>
        <strain evidence="1 2">YSFL</strain>
    </source>
</reference>
<keyword evidence="2" id="KW-1185">Reference proteome</keyword>
<dbReference type="Proteomes" id="UP000284375">
    <property type="component" value="Unassembled WGS sequence"/>
</dbReference>
<sequence length="86" mass="8991">MLSQPPVAAVVAVVTYLVNIDDTGSDDHEQSIATPFGFQHRITITITITTATANTTSTASSAINNTITTITTTTTTTTALLALSHR</sequence>
<gene>
    <name evidence="1" type="ORF">VSDG_08703</name>
</gene>
<evidence type="ECO:0000313" key="1">
    <source>
        <dbReference type="EMBL" id="ROV89008.1"/>
    </source>
</evidence>